<dbReference type="InterPro" id="IPR001128">
    <property type="entry name" value="Cyt_P450"/>
</dbReference>
<reference evidence="10 11" key="1">
    <citation type="submission" date="2015-08" db="EMBL/GenBank/DDBJ databases">
        <title>Emmonsia species relationships and genome sequence.</title>
        <authorList>
            <person name="Cuomo C.A."/>
            <person name="Schwartz I.S."/>
            <person name="Kenyon C."/>
            <person name="De Hoog G.S."/>
            <person name="Govender N.P."/>
            <person name="Botha A."/>
            <person name="Moreno L."/>
            <person name="De Vries M."/>
            <person name="Munoz J.F."/>
            <person name="Stielow J.B."/>
        </authorList>
    </citation>
    <scope>NUCLEOTIDE SEQUENCE [LARGE SCALE GENOMIC DNA]</scope>
    <source>
        <strain evidence="10 11">EI222</strain>
    </source>
</reference>
<feature type="binding site" description="axial binding residue" evidence="8">
    <location>
        <position position="553"/>
    </location>
    <ligand>
        <name>heme</name>
        <dbReference type="ChEBI" id="CHEBI:30413"/>
    </ligand>
    <ligandPart>
        <name>Fe</name>
        <dbReference type="ChEBI" id="CHEBI:18248"/>
    </ligandPart>
</feature>
<evidence type="ECO:0000313" key="11">
    <source>
        <dbReference type="Proteomes" id="UP000242791"/>
    </source>
</evidence>
<evidence type="ECO:0000256" key="8">
    <source>
        <dbReference type="PIRSR" id="PIRSR602403-1"/>
    </source>
</evidence>
<dbReference type="PROSITE" id="PS00086">
    <property type="entry name" value="CYTOCHROME_P450"/>
    <property type="match status" value="1"/>
</dbReference>
<evidence type="ECO:0000256" key="4">
    <source>
        <dbReference type="ARBA" id="ARBA00022723"/>
    </source>
</evidence>
<dbReference type="InterPro" id="IPR036396">
    <property type="entry name" value="Cyt_P450_sf"/>
</dbReference>
<dbReference type="Pfam" id="PF00067">
    <property type="entry name" value="p450"/>
    <property type="match status" value="1"/>
</dbReference>
<keyword evidence="6 8" id="KW-0408">Iron</keyword>
<evidence type="ECO:0000256" key="2">
    <source>
        <dbReference type="ARBA" id="ARBA00010617"/>
    </source>
</evidence>
<gene>
    <name evidence="10" type="ORF">ACJ73_02970</name>
</gene>
<proteinExistence type="inferred from homology"/>
<keyword evidence="4 8" id="KW-0479">Metal-binding</keyword>
<keyword evidence="11" id="KW-1185">Reference proteome</keyword>
<protein>
    <recommendedName>
        <fullName evidence="12">Cytochrome P450</fullName>
    </recommendedName>
</protein>
<evidence type="ECO:0000256" key="6">
    <source>
        <dbReference type="ARBA" id="ARBA00023004"/>
    </source>
</evidence>
<dbReference type="EMBL" id="LGTZ01000338">
    <property type="protein sequence ID" value="OJD25660.1"/>
    <property type="molecule type" value="Genomic_DNA"/>
</dbReference>
<dbReference type="CDD" id="cd11041">
    <property type="entry name" value="CYP503A1-like"/>
    <property type="match status" value="1"/>
</dbReference>
<keyword evidence="3 8" id="KW-0349">Heme</keyword>
<dbReference type="OrthoDB" id="1844152at2759"/>
<comment type="cofactor">
    <cofactor evidence="1 8">
        <name>heme</name>
        <dbReference type="ChEBI" id="CHEBI:30413"/>
    </cofactor>
</comment>
<keyword evidence="5 9" id="KW-0560">Oxidoreductase</keyword>
<dbReference type="Gene3D" id="1.10.630.10">
    <property type="entry name" value="Cytochrome P450"/>
    <property type="match status" value="1"/>
</dbReference>
<dbReference type="PANTHER" id="PTHR46206">
    <property type="entry name" value="CYTOCHROME P450"/>
    <property type="match status" value="1"/>
</dbReference>
<evidence type="ECO:0000256" key="7">
    <source>
        <dbReference type="ARBA" id="ARBA00023033"/>
    </source>
</evidence>
<dbReference type="InterPro" id="IPR017972">
    <property type="entry name" value="Cyt_P450_CS"/>
</dbReference>
<sequence length="620" mass="69743">MALLIPDLILAKWPLAADFIHNLSFWQLTCLVNTAGAVLLSIYCWFSAARYTGIPRVRDGMKNRFSLKTRLEYYTNCEGLYKEAYETYLKKGQPCIVPGLGLRSEILLPKSTLRWLVTQPDNVLSMQEAFRELDQIDWAADHHKYVTDAWLTPILNRDVNRNLDRYLPPLGEEVQNAVERRIPNKDEWTEIPLWDTMKLVIAQVSSQFTVGEPLCRDEEYIRASSSFVDTFVTNAGLVPFVPVPLRPILCPILYLPLRFSTWKLERILKPLIKQRMERLLTHQQLEKAKNEHHHDGTSGKDTPDDLLQLMLRFAQSERSKEELHNLHSLAYRVCLNNLGSFHQSSAAVTNMVFNIVASDKEFNTIALLRAEIASVLPRECYTIPPSTAQPVENKKKSDGWSKASVAKLVLMDSVMRETTRMHSFVHRSVARAVVADNVHSPIIEGEAGSNEPTTTSVPLPKGAMVSVLSRAAYYDPDVFDDPMKFNPWRFAERRRGHVNVAAARGSDQLASSDKSVMANDIRTTAATAAAGAIETFTVTSANNLVFGHGRHACPGRFVAEAEIKMLLVYLLMNYDVGLVPVPGADGKGEVAVRPESPWILEVVMPPIKGKIRTKRRGEKE</sequence>
<dbReference type="PRINTS" id="PR00465">
    <property type="entry name" value="EP450IV"/>
</dbReference>
<dbReference type="VEuPathDB" id="FungiDB:ACJ73_02970"/>
<evidence type="ECO:0000256" key="9">
    <source>
        <dbReference type="RuleBase" id="RU000461"/>
    </source>
</evidence>
<dbReference type="GO" id="GO:0005506">
    <property type="term" value="F:iron ion binding"/>
    <property type="evidence" value="ECO:0007669"/>
    <property type="project" value="InterPro"/>
</dbReference>
<dbReference type="InterPro" id="IPR002403">
    <property type="entry name" value="Cyt_P450_E_grp-IV"/>
</dbReference>
<comment type="caution">
    <text evidence="10">The sequence shown here is derived from an EMBL/GenBank/DDBJ whole genome shotgun (WGS) entry which is preliminary data.</text>
</comment>
<organism evidence="10 11">
    <name type="scientific">Blastomyces percursus</name>
    <dbReference type="NCBI Taxonomy" id="1658174"/>
    <lineage>
        <taxon>Eukaryota</taxon>
        <taxon>Fungi</taxon>
        <taxon>Dikarya</taxon>
        <taxon>Ascomycota</taxon>
        <taxon>Pezizomycotina</taxon>
        <taxon>Eurotiomycetes</taxon>
        <taxon>Eurotiomycetidae</taxon>
        <taxon>Onygenales</taxon>
        <taxon>Ajellomycetaceae</taxon>
        <taxon>Blastomyces</taxon>
    </lineage>
</organism>
<dbReference type="AlphaFoldDB" id="A0A1J9RCF2"/>
<dbReference type="GO" id="GO:0004497">
    <property type="term" value="F:monooxygenase activity"/>
    <property type="evidence" value="ECO:0007669"/>
    <property type="project" value="UniProtKB-KW"/>
</dbReference>
<keyword evidence="7 9" id="KW-0503">Monooxygenase</keyword>
<name>A0A1J9RCF2_9EURO</name>
<evidence type="ECO:0000313" key="10">
    <source>
        <dbReference type="EMBL" id="OJD25660.1"/>
    </source>
</evidence>
<dbReference type="GO" id="GO:0016705">
    <property type="term" value="F:oxidoreductase activity, acting on paired donors, with incorporation or reduction of molecular oxygen"/>
    <property type="evidence" value="ECO:0007669"/>
    <property type="project" value="InterPro"/>
</dbReference>
<evidence type="ECO:0008006" key="12">
    <source>
        <dbReference type="Google" id="ProtNLM"/>
    </source>
</evidence>
<dbReference type="Proteomes" id="UP000242791">
    <property type="component" value="Unassembled WGS sequence"/>
</dbReference>
<accession>A0A1J9RCF2</accession>
<dbReference type="GO" id="GO:0020037">
    <property type="term" value="F:heme binding"/>
    <property type="evidence" value="ECO:0007669"/>
    <property type="project" value="InterPro"/>
</dbReference>
<evidence type="ECO:0000256" key="5">
    <source>
        <dbReference type="ARBA" id="ARBA00023002"/>
    </source>
</evidence>
<dbReference type="PANTHER" id="PTHR46206:SF1">
    <property type="entry name" value="P450, PUTATIVE (EUROFUNG)-RELATED"/>
    <property type="match status" value="1"/>
</dbReference>
<evidence type="ECO:0000256" key="3">
    <source>
        <dbReference type="ARBA" id="ARBA00022617"/>
    </source>
</evidence>
<comment type="similarity">
    <text evidence="2 9">Belongs to the cytochrome P450 family.</text>
</comment>
<dbReference type="SUPFAM" id="SSF48264">
    <property type="entry name" value="Cytochrome P450"/>
    <property type="match status" value="1"/>
</dbReference>
<evidence type="ECO:0000256" key="1">
    <source>
        <dbReference type="ARBA" id="ARBA00001971"/>
    </source>
</evidence>
<dbReference type="STRING" id="1658174.A0A1J9RCF2"/>